<comment type="catalytic activity">
    <reaction evidence="6">
        <text>a 3'-end 3'-phospho-ribonucleotide-RNA + ATP = a 3'-end 2',3'-cyclophospho-ribonucleotide-RNA + AMP + diphosphate</text>
        <dbReference type="Rhea" id="RHEA:23976"/>
        <dbReference type="Rhea" id="RHEA-COMP:10463"/>
        <dbReference type="Rhea" id="RHEA-COMP:10464"/>
        <dbReference type="ChEBI" id="CHEBI:30616"/>
        <dbReference type="ChEBI" id="CHEBI:33019"/>
        <dbReference type="ChEBI" id="CHEBI:83062"/>
        <dbReference type="ChEBI" id="CHEBI:83064"/>
        <dbReference type="ChEBI" id="CHEBI:456215"/>
        <dbReference type="EC" id="6.5.1.4"/>
    </reaction>
</comment>
<dbReference type="Gene3D" id="3.30.360.20">
    <property type="entry name" value="RNA 3'-terminal phosphate cyclase, insert domain"/>
    <property type="match status" value="1"/>
</dbReference>
<evidence type="ECO:0000259" key="12">
    <source>
        <dbReference type="Pfam" id="PF05189"/>
    </source>
</evidence>
<dbReference type="SUPFAM" id="SSF55205">
    <property type="entry name" value="EPT/RTPC-like"/>
    <property type="match status" value="2"/>
</dbReference>
<dbReference type="PIRSF" id="PIRSF005378">
    <property type="entry name" value="RNA3'_term_phos_cycl_euk"/>
    <property type="match status" value="1"/>
</dbReference>
<dbReference type="OrthoDB" id="25029at2759"/>
<evidence type="ECO:0000256" key="2">
    <source>
        <dbReference type="ARBA" id="ARBA00012725"/>
    </source>
</evidence>
<keyword evidence="5 10" id="KW-0547">Nucleotide-binding</keyword>
<dbReference type="CDD" id="cd00874">
    <property type="entry name" value="RNA_Cyclase_Class_II"/>
    <property type="match status" value="1"/>
</dbReference>
<proteinExistence type="inferred from homology"/>
<comment type="similarity">
    <text evidence="1">Belongs to the RNA 3'-terminal cyclase family. Type 1 subfamily.</text>
</comment>
<dbReference type="KEGG" id="bbel:109483590"/>
<dbReference type="InterPro" id="IPR013791">
    <property type="entry name" value="RNA3'-term_phos_cycl_insert"/>
</dbReference>
<keyword evidence="13" id="KW-1185">Reference proteome</keyword>
<reference evidence="14" key="1">
    <citation type="submission" date="2025-08" db="UniProtKB">
        <authorList>
            <consortium name="RefSeq"/>
        </authorList>
    </citation>
    <scope>IDENTIFICATION</scope>
    <source>
        <tissue evidence="14">Gonad</tissue>
    </source>
</reference>
<dbReference type="EC" id="6.5.1.4" evidence="2"/>
<dbReference type="Pfam" id="PF05189">
    <property type="entry name" value="RTC_insert"/>
    <property type="match status" value="1"/>
</dbReference>
<dbReference type="Pfam" id="PF01137">
    <property type="entry name" value="RTC"/>
    <property type="match status" value="1"/>
</dbReference>
<evidence type="ECO:0000313" key="14">
    <source>
        <dbReference type="RefSeq" id="XP_019642183.1"/>
    </source>
</evidence>
<dbReference type="FunFam" id="3.30.360.20:FF:000002">
    <property type="entry name" value="RNA terminal phosphate cyclase-like 1"/>
    <property type="match status" value="1"/>
</dbReference>
<dbReference type="PANTHER" id="PTHR11096">
    <property type="entry name" value="RNA 3' TERMINAL PHOSPHATE CYCLASE"/>
    <property type="match status" value="1"/>
</dbReference>
<evidence type="ECO:0000256" key="5">
    <source>
        <dbReference type="ARBA" id="ARBA00022741"/>
    </source>
</evidence>
<evidence type="ECO:0000313" key="13">
    <source>
        <dbReference type="Proteomes" id="UP000515135"/>
    </source>
</evidence>
<evidence type="ECO:0000256" key="6">
    <source>
        <dbReference type="ARBA" id="ARBA00024481"/>
    </source>
</evidence>
<dbReference type="RefSeq" id="XP_019642183.1">
    <property type="nucleotide sequence ID" value="XM_019786624.1"/>
</dbReference>
<dbReference type="InterPro" id="IPR023797">
    <property type="entry name" value="RNA3'_phos_cyclase_dom"/>
</dbReference>
<dbReference type="GO" id="GO:0005524">
    <property type="term" value="F:ATP binding"/>
    <property type="evidence" value="ECO:0007669"/>
    <property type="project" value="UniProtKB-KW"/>
</dbReference>
<dbReference type="InterPro" id="IPR013792">
    <property type="entry name" value="RNA3'P_cycl/enolpyr_Trfase_a/b"/>
</dbReference>
<comment type="function">
    <text evidence="8">Catalyzes the conversion of 3'-phosphate to a 2',3'-cyclic phosphodiester at the end of RNA. The mechanism of action of the enzyme occurs in 3 steps: (A) adenylation of the enzyme by ATP; (B) transfer of adenylate to an RNA-N3'P to produce RNA-N3'PP5'A; (C) and attack of the adjacent 2'-hydroxyl on the 3'-phosphorus in the diester linkage to produce the cyclic end product. Likely functions in some aspects of cellular RNA processing. Function plays an important role in regulating axon regeneration by inhibiting central nervous system (CNS) axon regeneration following optic nerve injury.</text>
</comment>
<evidence type="ECO:0000256" key="3">
    <source>
        <dbReference type="ARBA" id="ARBA00021428"/>
    </source>
</evidence>
<feature type="active site" description="Tele-AMP-histidine intermediate" evidence="9">
    <location>
        <position position="324"/>
    </location>
</feature>
<evidence type="ECO:0000256" key="4">
    <source>
        <dbReference type="ARBA" id="ARBA00022598"/>
    </source>
</evidence>
<feature type="binding site" evidence="10">
    <location>
        <begin position="298"/>
        <end position="302"/>
    </location>
    <ligand>
        <name>ATP</name>
        <dbReference type="ChEBI" id="CHEBI:30616"/>
    </ligand>
</feature>
<dbReference type="InterPro" id="IPR017770">
    <property type="entry name" value="RNA3'_term_phos_cyc_type_1"/>
</dbReference>
<feature type="domain" description="RNA 3'-terminal phosphate cyclase insert" evidence="12">
    <location>
        <begin position="189"/>
        <end position="289"/>
    </location>
</feature>
<evidence type="ECO:0000259" key="11">
    <source>
        <dbReference type="Pfam" id="PF01137"/>
    </source>
</evidence>
<dbReference type="GeneID" id="109483590"/>
<name>A0A6P4ZZ05_BRABE</name>
<feature type="domain" description="RNA 3'-terminal phosphate cyclase" evidence="11">
    <location>
        <begin position="16"/>
        <end position="342"/>
    </location>
</feature>
<dbReference type="InterPro" id="IPR037136">
    <property type="entry name" value="RNA3'_phos_cyclase_dom_sf"/>
</dbReference>
<dbReference type="AlphaFoldDB" id="A0A6P4ZZ05"/>
<dbReference type="InterPro" id="IPR020719">
    <property type="entry name" value="RNA3'_term_phos_cycl-like_CS"/>
</dbReference>
<evidence type="ECO:0000256" key="9">
    <source>
        <dbReference type="PIRSR" id="PIRSR005378-1"/>
    </source>
</evidence>
<gene>
    <name evidence="14" type="primary">LOC109483590</name>
</gene>
<accession>A0A6P4ZZ05</accession>
<evidence type="ECO:0000256" key="8">
    <source>
        <dbReference type="ARBA" id="ARBA00045867"/>
    </source>
</evidence>
<dbReference type="GO" id="GO:0005634">
    <property type="term" value="C:nucleus"/>
    <property type="evidence" value="ECO:0007669"/>
    <property type="project" value="TreeGrafter"/>
</dbReference>
<dbReference type="GO" id="GO:0006396">
    <property type="term" value="P:RNA processing"/>
    <property type="evidence" value="ECO:0007669"/>
    <property type="project" value="InterPro"/>
</dbReference>
<keyword evidence="10" id="KW-0067">ATP-binding</keyword>
<evidence type="ECO:0000256" key="7">
    <source>
        <dbReference type="ARBA" id="ARBA00032543"/>
    </source>
</evidence>
<feature type="binding site" evidence="10">
    <location>
        <position position="108"/>
    </location>
    <ligand>
        <name>ATP</name>
        <dbReference type="ChEBI" id="CHEBI:30616"/>
    </ligand>
</feature>
<dbReference type="NCBIfam" id="TIGR03399">
    <property type="entry name" value="RNA_3prim_cycl"/>
    <property type="match status" value="1"/>
</dbReference>
<dbReference type="PANTHER" id="PTHR11096:SF0">
    <property type="entry name" value="RNA 3'-TERMINAL PHOSPHATE CYCLASE"/>
    <property type="match status" value="1"/>
</dbReference>
<dbReference type="Gene3D" id="3.65.10.20">
    <property type="entry name" value="RNA 3'-terminal phosphate cyclase domain"/>
    <property type="match status" value="1"/>
</dbReference>
<dbReference type="InterPro" id="IPR000228">
    <property type="entry name" value="RNA3'_term_phos_cyc"/>
</dbReference>
<dbReference type="Proteomes" id="UP000515135">
    <property type="component" value="Unplaced"/>
</dbReference>
<keyword evidence="4" id="KW-0436">Ligase</keyword>
<protein>
    <recommendedName>
        <fullName evidence="3">RNA 3'-terminal phosphate cyclase</fullName>
        <ecNumber evidence="2">6.5.1.4</ecNumber>
    </recommendedName>
    <alternativeName>
        <fullName evidence="7">RNA terminal phosphate cyclase domain-containing protein 1</fullName>
    </alternativeName>
</protein>
<dbReference type="PROSITE" id="PS01287">
    <property type="entry name" value="RTC"/>
    <property type="match status" value="1"/>
</dbReference>
<sequence>MAAAAAKDVIVIDGSYLEGGGQILRNATALSCLLSQPIRVNNIRAGRSTPGLRPQHLSGIELVRDLCGGRLEGGKVSSTEIGFTPGQIQGGNFLADTHTAGSICLLMQVSLPCLLFSPGPAQLTLKGGTNAEFAPQIDYTTMVFEPIAEKMGVKYTCDVKRRGYYPKGGGEVRITTSPVAMVSPITLMDRGQITKVTGRSWVAGSLPVKLAHLAGKAATSLIKREFPDVPVDIEAVQEPRHAAFGNGNGIVIMAETSTGCRLGGSALGKRGVQAEDVGRKAAQMLVKNMKHGGCVDEYLQDQLILFMALAKGKSSVRSGPISLHTKTAIFIAETLTKAKFTVTPEGDPETGTNIIECEGIGLENRHV</sequence>
<organism evidence="13 14">
    <name type="scientific">Branchiostoma belcheri</name>
    <name type="common">Amphioxus</name>
    <dbReference type="NCBI Taxonomy" id="7741"/>
    <lineage>
        <taxon>Eukaryota</taxon>
        <taxon>Metazoa</taxon>
        <taxon>Chordata</taxon>
        <taxon>Cephalochordata</taxon>
        <taxon>Leptocardii</taxon>
        <taxon>Amphioxiformes</taxon>
        <taxon>Branchiostomatidae</taxon>
        <taxon>Branchiostoma</taxon>
    </lineage>
</organism>
<evidence type="ECO:0000256" key="10">
    <source>
        <dbReference type="PIRSR" id="PIRSR005378-2"/>
    </source>
</evidence>
<dbReference type="SUPFAM" id="SSF52913">
    <property type="entry name" value="RNA 3'-terminal phosphate cyclase, RPTC, insert domain"/>
    <property type="match status" value="1"/>
</dbReference>
<evidence type="ECO:0000256" key="1">
    <source>
        <dbReference type="ARBA" id="ARBA00009206"/>
    </source>
</evidence>
<dbReference type="InterPro" id="IPR036553">
    <property type="entry name" value="RPTC_insert"/>
</dbReference>
<dbReference type="HAMAP" id="MF_00200">
    <property type="entry name" value="RTC"/>
    <property type="match status" value="1"/>
</dbReference>
<dbReference type="GO" id="GO:0003963">
    <property type="term" value="F:RNA-3'-phosphate cyclase activity"/>
    <property type="evidence" value="ECO:0007669"/>
    <property type="project" value="UniProtKB-EC"/>
</dbReference>